<keyword evidence="11" id="KW-0411">Iron-sulfur</keyword>
<dbReference type="NCBIfam" id="TIGR00089">
    <property type="entry name" value="MiaB/RimO family radical SAM methylthiotransferase"/>
    <property type="match status" value="1"/>
</dbReference>
<dbReference type="SFLD" id="SFLDS00029">
    <property type="entry name" value="Radical_SAM"/>
    <property type="match status" value="1"/>
</dbReference>
<evidence type="ECO:0000256" key="13">
    <source>
        <dbReference type="ARBA" id="ARBA00051661"/>
    </source>
</evidence>
<keyword evidence="4" id="KW-0004">4Fe-4S</keyword>
<keyword evidence="5" id="KW-0963">Cytoplasm</keyword>
<dbReference type="Proteomes" id="UP000184782">
    <property type="component" value="Unassembled WGS sequence"/>
</dbReference>
<dbReference type="SFLD" id="SFLDG01082">
    <property type="entry name" value="B12-binding_domain_containing"/>
    <property type="match status" value="1"/>
</dbReference>
<proteinExistence type="inferred from homology"/>
<feature type="domain" description="Radical SAM core" evidence="17">
    <location>
        <begin position="142"/>
        <end position="376"/>
    </location>
</feature>
<dbReference type="FunFam" id="3.40.50.12160:FF:000004">
    <property type="entry name" value="Threonylcarbamoyladenosine tRNA methylthiotransferase MtaB"/>
    <property type="match status" value="1"/>
</dbReference>
<comment type="similarity">
    <text evidence="14">Belongs to the methylthiotransferase family. MtaB subfamily.</text>
</comment>
<dbReference type="PROSITE" id="PS01278">
    <property type="entry name" value="MTTASE_RADICAL"/>
    <property type="match status" value="1"/>
</dbReference>
<protein>
    <recommendedName>
        <fullName evidence="15">Threonylcarbamoyladenosine tRNA methylthiotransferase MtaB</fullName>
        <ecNumber evidence="3">2.8.4.5</ecNumber>
    </recommendedName>
    <alternativeName>
        <fullName evidence="12">tRNA-t(6)A37 methylthiotransferase</fullName>
    </alternativeName>
</protein>
<evidence type="ECO:0000256" key="4">
    <source>
        <dbReference type="ARBA" id="ARBA00022485"/>
    </source>
</evidence>
<dbReference type="PANTHER" id="PTHR43020">
    <property type="entry name" value="CDK5 REGULATORY SUBUNIT-ASSOCIATED PROTEIN 1"/>
    <property type="match status" value="1"/>
</dbReference>
<dbReference type="InterPro" id="IPR038135">
    <property type="entry name" value="Methylthiotransferase_N_sf"/>
</dbReference>
<dbReference type="GO" id="GO:0046872">
    <property type="term" value="F:metal ion binding"/>
    <property type="evidence" value="ECO:0007669"/>
    <property type="project" value="UniProtKB-KW"/>
</dbReference>
<dbReference type="InterPro" id="IPR005839">
    <property type="entry name" value="Methylthiotransferase"/>
</dbReference>
<dbReference type="SFLD" id="SFLDG01061">
    <property type="entry name" value="methylthiotransferase"/>
    <property type="match status" value="1"/>
</dbReference>
<keyword evidence="6 18" id="KW-0808">Transferase</keyword>
<evidence type="ECO:0000256" key="14">
    <source>
        <dbReference type="ARBA" id="ARBA00061574"/>
    </source>
</evidence>
<dbReference type="CDD" id="cd01335">
    <property type="entry name" value="Radical_SAM"/>
    <property type="match status" value="1"/>
</dbReference>
<dbReference type="SUPFAM" id="SSF102114">
    <property type="entry name" value="Radical SAM enzymes"/>
    <property type="match status" value="1"/>
</dbReference>
<evidence type="ECO:0000256" key="2">
    <source>
        <dbReference type="ARBA" id="ARBA00002399"/>
    </source>
</evidence>
<evidence type="ECO:0000256" key="11">
    <source>
        <dbReference type="ARBA" id="ARBA00023014"/>
    </source>
</evidence>
<evidence type="ECO:0000256" key="15">
    <source>
        <dbReference type="ARBA" id="ARBA00069898"/>
    </source>
</evidence>
<dbReference type="InterPro" id="IPR058240">
    <property type="entry name" value="rSAM_sf"/>
</dbReference>
<dbReference type="GO" id="GO:0051539">
    <property type="term" value="F:4 iron, 4 sulfur cluster binding"/>
    <property type="evidence" value="ECO:0007669"/>
    <property type="project" value="UniProtKB-KW"/>
</dbReference>
<dbReference type="FunFam" id="3.80.30.20:FF:000001">
    <property type="entry name" value="tRNA-2-methylthio-N(6)-dimethylallyladenosine synthase 2"/>
    <property type="match status" value="1"/>
</dbReference>
<dbReference type="InterPro" id="IPR006467">
    <property type="entry name" value="MiaB-like_bact"/>
</dbReference>
<dbReference type="GO" id="GO:0035597">
    <property type="term" value="F:tRNA-2-methylthio-N(6)-dimethylallyladenosine(37) synthase activity"/>
    <property type="evidence" value="ECO:0007669"/>
    <property type="project" value="TreeGrafter"/>
</dbReference>
<evidence type="ECO:0000256" key="9">
    <source>
        <dbReference type="ARBA" id="ARBA00022723"/>
    </source>
</evidence>
<dbReference type="Gene3D" id="3.80.30.20">
    <property type="entry name" value="tm_1862 like domain"/>
    <property type="match status" value="1"/>
</dbReference>
<evidence type="ECO:0000256" key="10">
    <source>
        <dbReference type="ARBA" id="ARBA00023004"/>
    </source>
</evidence>
<dbReference type="GO" id="GO:0005829">
    <property type="term" value="C:cytosol"/>
    <property type="evidence" value="ECO:0007669"/>
    <property type="project" value="TreeGrafter"/>
</dbReference>
<dbReference type="NCBIfam" id="TIGR01579">
    <property type="entry name" value="MiaB-like-C"/>
    <property type="match status" value="1"/>
</dbReference>
<dbReference type="GO" id="GO:0035598">
    <property type="term" value="F:tRNA (N(6)-L-threonylcarbamoyladenosine(37)-C(2))-methylthiotransferase activity"/>
    <property type="evidence" value="ECO:0007669"/>
    <property type="project" value="UniProtKB-EC"/>
</dbReference>
<evidence type="ECO:0000256" key="1">
    <source>
        <dbReference type="ARBA" id="ARBA00001966"/>
    </source>
</evidence>
<comment type="cofactor">
    <cofactor evidence="1">
        <name>[4Fe-4S] cluster</name>
        <dbReference type="ChEBI" id="CHEBI:49883"/>
    </cofactor>
</comment>
<dbReference type="InterPro" id="IPR006638">
    <property type="entry name" value="Elp3/MiaA/NifB-like_rSAM"/>
</dbReference>
<dbReference type="STRING" id="59733.SAMN05421769_3521"/>
<keyword evidence="8" id="KW-0819">tRNA processing</keyword>
<dbReference type="InterPro" id="IPR023404">
    <property type="entry name" value="rSAM_horseshoe"/>
</dbReference>
<dbReference type="PROSITE" id="PS51918">
    <property type="entry name" value="RADICAL_SAM"/>
    <property type="match status" value="1"/>
</dbReference>
<dbReference type="OrthoDB" id="9805215at2"/>
<evidence type="ECO:0000256" key="7">
    <source>
        <dbReference type="ARBA" id="ARBA00022691"/>
    </source>
</evidence>
<dbReference type="SMART" id="SM00729">
    <property type="entry name" value="Elp3"/>
    <property type="match status" value="1"/>
</dbReference>
<evidence type="ECO:0000256" key="12">
    <source>
        <dbReference type="ARBA" id="ARBA00031213"/>
    </source>
</evidence>
<comment type="function">
    <text evidence="2">Catalyzes the methylthiolation of N6-threonylcarbamoyladenosine (t(6)A), leading to the formation of 2-methylthio-N6-threonylcarbamoyladenosine (ms(2)t(6)A) at position 37 in tRNAs that read codons beginning with adenine.</text>
</comment>
<organism evidence="18 19">
    <name type="scientific">Chryseobacterium scophthalmum</name>
    <dbReference type="NCBI Taxonomy" id="59733"/>
    <lineage>
        <taxon>Bacteria</taxon>
        <taxon>Pseudomonadati</taxon>
        <taxon>Bacteroidota</taxon>
        <taxon>Flavobacteriia</taxon>
        <taxon>Flavobacteriales</taxon>
        <taxon>Weeksellaceae</taxon>
        <taxon>Chryseobacterium group</taxon>
        <taxon>Chryseobacterium</taxon>
    </lineage>
</organism>
<dbReference type="PANTHER" id="PTHR43020:SF2">
    <property type="entry name" value="MITOCHONDRIAL TRNA METHYLTHIOTRANSFERASE CDK5RAP1"/>
    <property type="match status" value="1"/>
</dbReference>
<evidence type="ECO:0000256" key="5">
    <source>
        <dbReference type="ARBA" id="ARBA00022490"/>
    </source>
</evidence>
<reference evidence="19" key="1">
    <citation type="submission" date="2016-12" db="EMBL/GenBank/DDBJ databases">
        <authorList>
            <person name="Varghese N."/>
            <person name="Submissions S."/>
        </authorList>
    </citation>
    <scope>NUCLEOTIDE SEQUENCE [LARGE SCALE GENOMIC DNA]</scope>
    <source>
        <strain evidence="19">DSM 16779</strain>
    </source>
</reference>
<sequence>MSHFHRTAAFHTLGCKLNFAETSTIARQLTDAGYDKVSFDDRADIYVINTCSVTENADRECKLHVKRAMKANPEGLVVIVGCYAQLKPEEISQITGVDLVLGAKEKFNILSYLDDLEKSESEGVVHSCEIEETDFFIGSYSIGDRTRAFLKVQDGCDYKCTYCTIPLARGISRSDTIENVLKNAREIAERDIKEIVLTGVNIGDYGKGEFGNKRHEHTFLDLISELNQVEGIERIRISSIEPNLLKDESIELVSKSKSFVPHFHIPLQSGSDELLKKMKRRYLTKLYNDRVNKIREVMPDAAIGVDVIVGFPGETEELFMETYNFLNELPISYLHVFTYSERENTEAAGMQGVVPIPERKKRNKMLRILSEKKKMAFYQTQLGKTLPVLWEHENKDGKMYGFTENYVRVQKDFDQASVNQIEFLNLEKILSDGTVSVQSSYESFLAKA</sequence>
<dbReference type="PROSITE" id="PS51449">
    <property type="entry name" value="MTTASE_N"/>
    <property type="match status" value="1"/>
</dbReference>
<gene>
    <name evidence="18" type="ORF">SAMN05421769_3521</name>
</gene>
<dbReference type="Pfam" id="PF00919">
    <property type="entry name" value="UPF0004"/>
    <property type="match status" value="1"/>
</dbReference>
<dbReference type="Gene3D" id="3.40.50.12160">
    <property type="entry name" value="Methylthiotransferase, N-terminal domain"/>
    <property type="match status" value="1"/>
</dbReference>
<feature type="domain" description="MTTase N-terminal" evidence="16">
    <location>
        <begin position="6"/>
        <end position="118"/>
    </location>
</feature>
<dbReference type="EC" id="2.8.4.5" evidence="3"/>
<keyword evidence="10" id="KW-0408">Iron</keyword>
<dbReference type="InterPro" id="IPR020612">
    <property type="entry name" value="Methylthiotransferase_CS"/>
</dbReference>
<keyword evidence="19" id="KW-1185">Reference proteome</keyword>
<dbReference type="InterPro" id="IPR007197">
    <property type="entry name" value="rSAM"/>
</dbReference>
<accession>A0A1N6ILE8</accession>
<dbReference type="EMBL" id="FSRQ01000004">
    <property type="protein sequence ID" value="SIO32825.1"/>
    <property type="molecule type" value="Genomic_DNA"/>
</dbReference>
<evidence type="ECO:0000256" key="6">
    <source>
        <dbReference type="ARBA" id="ARBA00022679"/>
    </source>
</evidence>
<evidence type="ECO:0000313" key="18">
    <source>
        <dbReference type="EMBL" id="SIO32825.1"/>
    </source>
</evidence>
<dbReference type="RefSeq" id="WP_074231806.1">
    <property type="nucleotide sequence ID" value="NZ_FSRQ01000004.1"/>
</dbReference>
<keyword evidence="7" id="KW-0949">S-adenosyl-L-methionine</keyword>
<evidence type="ECO:0000313" key="19">
    <source>
        <dbReference type="Proteomes" id="UP000184782"/>
    </source>
</evidence>
<evidence type="ECO:0000256" key="8">
    <source>
        <dbReference type="ARBA" id="ARBA00022694"/>
    </source>
</evidence>
<name>A0A1N6ILE8_9FLAO</name>
<dbReference type="Pfam" id="PF04055">
    <property type="entry name" value="Radical_SAM"/>
    <property type="match status" value="1"/>
</dbReference>
<keyword evidence="9" id="KW-0479">Metal-binding</keyword>
<evidence type="ECO:0000256" key="3">
    <source>
        <dbReference type="ARBA" id="ARBA00013273"/>
    </source>
</evidence>
<evidence type="ECO:0000259" key="17">
    <source>
        <dbReference type="PROSITE" id="PS51918"/>
    </source>
</evidence>
<dbReference type="InterPro" id="IPR013848">
    <property type="entry name" value="Methylthiotransferase_N"/>
</dbReference>
<dbReference type="AlphaFoldDB" id="A0A1N6ILE8"/>
<comment type="catalytic activity">
    <reaction evidence="13">
        <text>N(6)-L-threonylcarbamoyladenosine(37) in tRNA + (sulfur carrier)-SH + AH2 + 2 S-adenosyl-L-methionine = 2-methylsulfanyl-N(6)-L-threonylcarbamoyladenosine(37) in tRNA + (sulfur carrier)-H + 5'-deoxyadenosine + L-methionine + A + S-adenosyl-L-homocysteine + 2 H(+)</text>
        <dbReference type="Rhea" id="RHEA:37075"/>
        <dbReference type="Rhea" id="RHEA-COMP:10163"/>
        <dbReference type="Rhea" id="RHEA-COMP:11092"/>
        <dbReference type="Rhea" id="RHEA-COMP:14737"/>
        <dbReference type="Rhea" id="RHEA-COMP:14739"/>
        <dbReference type="ChEBI" id="CHEBI:13193"/>
        <dbReference type="ChEBI" id="CHEBI:15378"/>
        <dbReference type="ChEBI" id="CHEBI:17319"/>
        <dbReference type="ChEBI" id="CHEBI:17499"/>
        <dbReference type="ChEBI" id="CHEBI:29917"/>
        <dbReference type="ChEBI" id="CHEBI:57844"/>
        <dbReference type="ChEBI" id="CHEBI:57856"/>
        <dbReference type="ChEBI" id="CHEBI:59789"/>
        <dbReference type="ChEBI" id="CHEBI:64428"/>
        <dbReference type="ChEBI" id="CHEBI:74418"/>
        <dbReference type="ChEBI" id="CHEBI:74420"/>
        <dbReference type="EC" id="2.8.4.5"/>
    </reaction>
</comment>
<evidence type="ECO:0000259" key="16">
    <source>
        <dbReference type="PROSITE" id="PS51449"/>
    </source>
</evidence>